<evidence type="ECO:0000256" key="1">
    <source>
        <dbReference type="ARBA" id="ARBA00004167"/>
    </source>
</evidence>
<protein>
    <recommendedName>
        <fullName evidence="3">Small integral membrane protein 8</fullName>
    </recommendedName>
</protein>
<proteinExistence type="inferred from homology"/>
<reference evidence="9 10" key="1">
    <citation type="submission" date="2024-02" db="EMBL/GenBank/DDBJ databases">
        <title>Chromosome-level genome assembly of the Eurasian Minnow (Phoxinus phoxinus).</title>
        <authorList>
            <person name="Oriowo T.O."/>
            <person name="Martin S."/>
            <person name="Stange M."/>
            <person name="Chrysostomakis Y."/>
            <person name="Brown T."/>
            <person name="Winkler S."/>
            <person name="Kukowka S."/>
            <person name="Myers E.W."/>
            <person name="Bohne A."/>
        </authorList>
    </citation>
    <scope>NUCLEOTIDE SEQUENCE [LARGE SCALE GENOMIC DNA]</scope>
    <source>
        <strain evidence="9">ZFMK-TIS-60720</strain>
        <tissue evidence="9">Whole Organism</tissue>
    </source>
</reference>
<dbReference type="Pfam" id="PF14937">
    <property type="entry name" value="DUF4500"/>
    <property type="match status" value="1"/>
</dbReference>
<comment type="subcellular location">
    <subcellularLocation>
        <location evidence="1">Membrane</location>
        <topology evidence="1">Single-pass membrane protein</topology>
    </subcellularLocation>
</comment>
<evidence type="ECO:0000256" key="7">
    <source>
        <dbReference type="SAM" id="MobiDB-lite"/>
    </source>
</evidence>
<dbReference type="Proteomes" id="UP001364617">
    <property type="component" value="Unassembled WGS sequence"/>
</dbReference>
<sequence>MVSPPQDSGSGSSGGSGAQQPDSSYRSPGLRGITTTSLFRAVNPELFIRPNKAVMAMGLLSLTLCVGYIGYLHAIRESDQTLYEAVDSDGERYMRRKTSRWD</sequence>
<dbReference type="AlphaFoldDB" id="A0AAN9D130"/>
<feature type="region of interest" description="Disordered" evidence="7">
    <location>
        <begin position="1"/>
        <end position="31"/>
    </location>
</feature>
<keyword evidence="5 8" id="KW-1133">Transmembrane helix</keyword>
<feature type="compositionally biased region" description="Low complexity" evidence="7">
    <location>
        <begin position="1"/>
        <end position="10"/>
    </location>
</feature>
<dbReference type="GO" id="GO:0016020">
    <property type="term" value="C:membrane"/>
    <property type="evidence" value="ECO:0007669"/>
    <property type="project" value="UniProtKB-SubCell"/>
</dbReference>
<evidence type="ECO:0000256" key="4">
    <source>
        <dbReference type="ARBA" id="ARBA00022692"/>
    </source>
</evidence>
<comment type="similarity">
    <text evidence="2">Belongs to the SMIM8 family.</text>
</comment>
<evidence type="ECO:0000256" key="2">
    <source>
        <dbReference type="ARBA" id="ARBA00009328"/>
    </source>
</evidence>
<feature type="transmembrane region" description="Helical" evidence="8">
    <location>
        <begin position="53"/>
        <end position="72"/>
    </location>
</feature>
<keyword evidence="10" id="KW-1185">Reference proteome</keyword>
<gene>
    <name evidence="9" type="ORF">R3I93_011958</name>
</gene>
<dbReference type="EMBL" id="JAYKXH010000012">
    <property type="protein sequence ID" value="KAK7150863.1"/>
    <property type="molecule type" value="Genomic_DNA"/>
</dbReference>
<name>A0AAN9D130_9TELE</name>
<evidence type="ECO:0000313" key="10">
    <source>
        <dbReference type="Proteomes" id="UP001364617"/>
    </source>
</evidence>
<dbReference type="PANTHER" id="PTHR14274">
    <property type="entry name" value="SMALL INTEGRAL MEMBRANE PROTEIN 8"/>
    <property type="match status" value="1"/>
</dbReference>
<dbReference type="InterPro" id="IPR026686">
    <property type="entry name" value="UPF0708"/>
</dbReference>
<keyword evidence="6 8" id="KW-0472">Membrane</keyword>
<accession>A0AAN9D130</accession>
<comment type="caution">
    <text evidence="9">The sequence shown here is derived from an EMBL/GenBank/DDBJ whole genome shotgun (WGS) entry which is preliminary data.</text>
</comment>
<evidence type="ECO:0000256" key="6">
    <source>
        <dbReference type="ARBA" id="ARBA00023136"/>
    </source>
</evidence>
<evidence type="ECO:0000256" key="5">
    <source>
        <dbReference type="ARBA" id="ARBA00022989"/>
    </source>
</evidence>
<dbReference type="PANTHER" id="PTHR14274:SF1">
    <property type="entry name" value="SMALL INTEGRAL MEMBRANE PROTEIN 8"/>
    <property type="match status" value="1"/>
</dbReference>
<evidence type="ECO:0000313" key="9">
    <source>
        <dbReference type="EMBL" id="KAK7150863.1"/>
    </source>
</evidence>
<evidence type="ECO:0000256" key="3">
    <source>
        <dbReference type="ARBA" id="ARBA00014451"/>
    </source>
</evidence>
<evidence type="ECO:0000256" key="8">
    <source>
        <dbReference type="SAM" id="Phobius"/>
    </source>
</evidence>
<organism evidence="9 10">
    <name type="scientific">Phoxinus phoxinus</name>
    <name type="common">Eurasian minnow</name>
    <dbReference type="NCBI Taxonomy" id="58324"/>
    <lineage>
        <taxon>Eukaryota</taxon>
        <taxon>Metazoa</taxon>
        <taxon>Chordata</taxon>
        <taxon>Craniata</taxon>
        <taxon>Vertebrata</taxon>
        <taxon>Euteleostomi</taxon>
        <taxon>Actinopterygii</taxon>
        <taxon>Neopterygii</taxon>
        <taxon>Teleostei</taxon>
        <taxon>Ostariophysi</taxon>
        <taxon>Cypriniformes</taxon>
        <taxon>Leuciscidae</taxon>
        <taxon>Phoxininae</taxon>
        <taxon>Phoxinus</taxon>
    </lineage>
</organism>
<keyword evidence="4 8" id="KW-0812">Transmembrane</keyword>